<keyword evidence="3" id="KW-0804">Transcription</keyword>
<name>A0A0C7QDC5_PARSO</name>
<evidence type="ECO:0000256" key="3">
    <source>
        <dbReference type="ARBA" id="ARBA00023163"/>
    </source>
</evidence>
<dbReference type="Gene3D" id="1.10.10.10">
    <property type="entry name" value="Winged helix-like DNA-binding domain superfamily/Winged helix DNA-binding domain"/>
    <property type="match status" value="1"/>
</dbReference>
<dbReference type="PROSITE" id="PS50995">
    <property type="entry name" value="HTH_MARR_2"/>
    <property type="match status" value="1"/>
</dbReference>
<dbReference type="PANTHER" id="PTHR42756:SF1">
    <property type="entry name" value="TRANSCRIPTIONAL REPRESSOR OF EMRAB OPERON"/>
    <property type="match status" value="1"/>
</dbReference>
<reference evidence="5 6" key="1">
    <citation type="submission" date="2015-01" db="EMBL/GenBank/DDBJ databases">
        <authorList>
            <person name="Aslett A.Martin."/>
            <person name="De Silva Nishadi"/>
        </authorList>
    </citation>
    <scope>NUCLEOTIDE SEQUENCE [LARGE SCALE GENOMIC DNA]</scope>
    <source>
        <strain evidence="5 6">R28058</strain>
    </source>
</reference>
<dbReference type="GO" id="GO:0003700">
    <property type="term" value="F:DNA-binding transcription factor activity"/>
    <property type="evidence" value="ECO:0007669"/>
    <property type="project" value="InterPro"/>
</dbReference>
<sequence>MINKNKLKLGLDISKINHIISRKMDASVINAIDDNLTISQAYVIDFISIEGKHKEIFQKDIEREFDLKRSSVSLMLNNMEKSDLIERVPVTEDARLKKIVLTEKSKKTYKKISIAIDSIENRLSEDITQEEIEVFQRVLEKIRNNLE</sequence>
<dbReference type="SMART" id="SM00347">
    <property type="entry name" value="HTH_MARR"/>
    <property type="match status" value="1"/>
</dbReference>
<dbReference type="PANTHER" id="PTHR42756">
    <property type="entry name" value="TRANSCRIPTIONAL REGULATOR, MARR"/>
    <property type="match status" value="1"/>
</dbReference>
<dbReference type="InterPro" id="IPR036388">
    <property type="entry name" value="WH-like_DNA-bd_sf"/>
</dbReference>
<dbReference type="EMBL" id="CEKZ01000022">
    <property type="protein sequence ID" value="CEQ04904.1"/>
    <property type="molecule type" value="Genomic_DNA"/>
</dbReference>
<dbReference type="PRINTS" id="PR00598">
    <property type="entry name" value="HTHMARR"/>
</dbReference>
<keyword evidence="1" id="KW-0805">Transcription regulation</keyword>
<dbReference type="GO" id="GO:0003677">
    <property type="term" value="F:DNA binding"/>
    <property type="evidence" value="ECO:0007669"/>
    <property type="project" value="UniProtKB-KW"/>
</dbReference>
<dbReference type="RefSeq" id="WP_055337063.1">
    <property type="nucleotide sequence ID" value="NZ_CDNF01000031.1"/>
</dbReference>
<accession>A0A0C7QDC5</accession>
<dbReference type="OrthoDB" id="384891at2"/>
<evidence type="ECO:0000259" key="4">
    <source>
        <dbReference type="PROSITE" id="PS50995"/>
    </source>
</evidence>
<dbReference type="AlphaFoldDB" id="A0A0C7QDC5"/>
<proteinExistence type="predicted"/>
<evidence type="ECO:0000313" key="5">
    <source>
        <dbReference type="EMBL" id="CEQ04904.1"/>
    </source>
</evidence>
<evidence type="ECO:0000313" key="6">
    <source>
        <dbReference type="Proteomes" id="UP000049127"/>
    </source>
</evidence>
<organism evidence="5 6">
    <name type="scientific">Paraclostridium sordellii</name>
    <name type="common">Clostridium sordellii</name>
    <dbReference type="NCBI Taxonomy" id="1505"/>
    <lineage>
        <taxon>Bacteria</taxon>
        <taxon>Bacillati</taxon>
        <taxon>Bacillota</taxon>
        <taxon>Clostridia</taxon>
        <taxon>Peptostreptococcales</taxon>
        <taxon>Peptostreptococcaceae</taxon>
        <taxon>Paraclostridium</taxon>
    </lineage>
</organism>
<dbReference type="InterPro" id="IPR036390">
    <property type="entry name" value="WH_DNA-bd_sf"/>
</dbReference>
<dbReference type="SUPFAM" id="SSF46785">
    <property type="entry name" value="Winged helix' DNA-binding domain"/>
    <property type="match status" value="1"/>
</dbReference>
<evidence type="ECO:0000256" key="2">
    <source>
        <dbReference type="ARBA" id="ARBA00023125"/>
    </source>
</evidence>
<dbReference type="InterPro" id="IPR000835">
    <property type="entry name" value="HTH_MarR-typ"/>
</dbReference>
<keyword evidence="2" id="KW-0238">DNA-binding</keyword>
<dbReference type="Pfam" id="PF12802">
    <property type="entry name" value="MarR_2"/>
    <property type="match status" value="1"/>
</dbReference>
<gene>
    <name evidence="5" type="ORF">R28058_26211</name>
</gene>
<protein>
    <submittedName>
        <fullName evidence="5">MarR family transcriptional regulator</fullName>
    </submittedName>
</protein>
<feature type="domain" description="HTH marR-type" evidence="4">
    <location>
        <begin position="10"/>
        <end position="144"/>
    </location>
</feature>
<evidence type="ECO:0000256" key="1">
    <source>
        <dbReference type="ARBA" id="ARBA00023015"/>
    </source>
</evidence>
<dbReference type="Proteomes" id="UP000049127">
    <property type="component" value="Unassembled WGS sequence"/>
</dbReference>